<dbReference type="NCBIfam" id="TIGR00004">
    <property type="entry name" value="Rid family detoxifying hydrolase"/>
    <property type="match status" value="1"/>
</dbReference>
<name>A0ABT8F971_9BACT</name>
<evidence type="ECO:0000313" key="3">
    <source>
        <dbReference type="Proteomes" id="UP001168552"/>
    </source>
</evidence>
<dbReference type="InterPro" id="IPR006175">
    <property type="entry name" value="YjgF/YER057c/UK114"/>
</dbReference>
<comment type="caution">
    <text evidence="2">The sequence shown here is derived from an EMBL/GenBank/DDBJ whole genome shotgun (WGS) entry which is preliminary data.</text>
</comment>
<comment type="similarity">
    <text evidence="1">Belongs to the RutC family.</text>
</comment>
<proteinExistence type="inferred from homology"/>
<organism evidence="2 3">
    <name type="scientific">Shiella aurantiaca</name>
    <dbReference type="NCBI Taxonomy" id="3058365"/>
    <lineage>
        <taxon>Bacteria</taxon>
        <taxon>Pseudomonadati</taxon>
        <taxon>Bacteroidota</taxon>
        <taxon>Cytophagia</taxon>
        <taxon>Cytophagales</taxon>
        <taxon>Shiellaceae</taxon>
        <taxon>Shiella</taxon>
    </lineage>
</organism>
<dbReference type="Proteomes" id="UP001168552">
    <property type="component" value="Unassembled WGS sequence"/>
</dbReference>
<dbReference type="Gene3D" id="3.30.1330.40">
    <property type="entry name" value="RutC-like"/>
    <property type="match status" value="1"/>
</dbReference>
<dbReference type="CDD" id="cd00448">
    <property type="entry name" value="YjgF_YER057c_UK114_family"/>
    <property type="match status" value="1"/>
</dbReference>
<sequence>MNKTIIESAKAPAPIGPYSQAVQAGNTLYISGQIAIDQSSGQLLTQEIKAETHQVMKNLGYILNEAGYDFSHIVKCSIFVKDLGNFATINEVYGTYFTSNPPARETVEVSRLPKDVNVEISCIAVK</sequence>
<dbReference type="SUPFAM" id="SSF55298">
    <property type="entry name" value="YjgF-like"/>
    <property type="match status" value="1"/>
</dbReference>
<dbReference type="Pfam" id="PF01042">
    <property type="entry name" value="Ribonuc_L-PSP"/>
    <property type="match status" value="1"/>
</dbReference>
<dbReference type="PANTHER" id="PTHR11803">
    <property type="entry name" value="2-IMINOBUTANOATE/2-IMINOPROPANOATE DEAMINASE RIDA"/>
    <property type="match status" value="1"/>
</dbReference>
<dbReference type="InterPro" id="IPR035959">
    <property type="entry name" value="RutC-like_sf"/>
</dbReference>
<evidence type="ECO:0000256" key="1">
    <source>
        <dbReference type="ARBA" id="ARBA00010552"/>
    </source>
</evidence>
<dbReference type="RefSeq" id="WP_320005335.1">
    <property type="nucleotide sequence ID" value="NZ_JAUHJS010000008.1"/>
</dbReference>
<protein>
    <submittedName>
        <fullName evidence="2">RidA family protein</fullName>
    </submittedName>
</protein>
<evidence type="ECO:0000313" key="2">
    <source>
        <dbReference type="EMBL" id="MDN4166799.1"/>
    </source>
</evidence>
<accession>A0ABT8F971</accession>
<dbReference type="InterPro" id="IPR006056">
    <property type="entry name" value="RidA"/>
</dbReference>
<gene>
    <name evidence="2" type="ORF">QWY31_14905</name>
</gene>
<reference evidence="2" key="1">
    <citation type="submission" date="2023-06" db="EMBL/GenBank/DDBJ databases">
        <title>Cytophagales bacterium Strain LB-30, isolated from soil.</title>
        <authorList>
            <person name="Liu B."/>
        </authorList>
    </citation>
    <scope>NUCLEOTIDE SEQUENCE</scope>
    <source>
        <strain evidence="2">LB-30</strain>
    </source>
</reference>
<dbReference type="PANTHER" id="PTHR11803:SF58">
    <property type="entry name" value="PROTEIN HMF1-RELATED"/>
    <property type="match status" value="1"/>
</dbReference>
<dbReference type="EMBL" id="JAUHJS010000008">
    <property type="protein sequence ID" value="MDN4166799.1"/>
    <property type="molecule type" value="Genomic_DNA"/>
</dbReference>
<keyword evidence="3" id="KW-1185">Reference proteome</keyword>